<feature type="domain" description="Leucine-rich repeat-containing N-terminal plant-type" evidence="5">
    <location>
        <begin position="22"/>
        <end position="62"/>
    </location>
</feature>
<evidence type="ECO:0000256" key="4">
    <source>
        <dbReference type="SAM" id="SignalP"/>
    </source>
</evidence>
<evidence type="ECO:0000259" key="5">
    <source>
        <dbReference type="Pfam" id="PF08263"/>
    </source>
</evidence>
<dbReference type="AlphaFoldDB" id="A0AAN9T365"/>
<dbReference type="Pfam" id="PF00560">
    <property type="entry name" value="LRR_1"/>
    <property type="match status" value="3"/>
</dbReference>
<dbReference type="InterPro" id="IPR032675">
    <property type="entry name" value="LRR_dom_sf"/>
</dbReference>
<keyword evidence="2 4" id="KW-0732">Signal</keyword>
<evidence type="ECO:0000256" key="3">
    <source>
        <dbReference type="ARBA" id="ARBA00022737"/>
    </source>
</evidence>
<name>A0AAN9T365_PSOTE</name>
<reference evidence="6 7" key="1">
    <citation type="submission" date="2024-01" db="EMBL/GenBank/DDBJ databases">
        <title>The genomes of 5 underutilized Papilionoideae crops provide insights into root nodulation and disease resistanc.</title>
        <authorList>
            <person name="Jiang F."/>
        </authorList>
    </citation>
    <scope>NUCLEOTIDE SEQUENCE [LARGE SCALE GENOMIC DNA]</scope>
    <source>
        <strain evidence="6">DUOXIRENSHENG_FW03</strain>
        <tissue evidence="6">Leaves</tissue>
    </source>
</reference>
<evidence type="ECO:0000313" key="7">
    <source>
        <dbReference type="Proteomes" id="UP001386955"/>
    </source>
</evidence>
<dbReference type="Pfam" id="PF08263">
    <property type="entry name" value="LRRNT_2"/>
    <property type="match status" value="1"/>
</dbReference>
<evidence type="ECO:0000313" key="6">
    <source>
        <dbReference type="EMBL" id="KAK7405837.1"/>
    </source>
</evidence>
<dbReference type="PANTHER" id="PTHR47988">
    <property type="entry name" value="SOMATIC EMBRYOGENESIS RECEPTOR KINASE 1"/>
    <property type="match status" value="1"/>
</dbReference>
<keyword evidence="7" id="KW-1185">Reference proteome</keyword>
<accession>A0AAN9T365</accession>
<proteinExistence type="predicted"/>
<evidence type="ECO:0000256" key="1">
    <source>
        <dbReference type="ARBA" id="ARBA00022614"/>
    </source>
</evidence>
<feature type="chain" id="PRO_5043053607" description="Leucine-rich repeat-containing N-terminal plant-type domain-containing protein" evidence="4">
    <location>
        <begin position="20"/>
        <end position="165"/>
    </location>
</feature>
<dbReference type="Proteomes" id="UP001386955">
    <property type="component" value="Unassembled WGS sequence"/>
</dbReference>
<dbReference type="EMBL" id="JAYMYS010000002">
    <property type="protein sequence ID" value="KAK7405837.1"/>
    <property type="molecule type" value="Genomic_DNA"/>
</dbReference>
<protein>
    <recommendedName>
        <fullName evidence="5">Leucine-rich repeat-containing N-terminal plant-type domain-containing protein</fullName>
    </recommendedName>
</protein>
<dbReference type="SUPFAM" id="SSF52058">
    <property type="entry name" value="L domain-like"/>
    <property type="match status" value="1"/>
</dbReference>
<gene>
    <name evidence="6" type="ORF">VNO78_07447</name>
</gene>
<dbReference type="Gene3D" id="3.80.10.10">
    <property type="entry name" value="Ribonuclease Inhibitor"/>
    <property type="match status" value="1"/>
</dbReference>
<feature type="signal peptide" evidence="4">
    <location>
        <begin position="1"/>
        <end position="19"/>
    </location>
</feature>
<comment type="caution">
    <text evidence="6">The sequence shown here is derived from an EMBL/GenBank/DDBJ whole genome shotgun (WGS) entry which is preliminary data.</text>
</comment>
<keyword evidence="3" id="KW-0677">Repeat</keyword>
<dbReference type="InterPro" id="IPR001611">
    <property type="entry name" value="Leu-rich_rpt"/>
</dbReference>
<keyword evidence="1" id="KW-0433">Leucine-rich repeat</keyword>
<dbReference type="InterPro" id="IPR013210">
    <property type="entry name" value="LRR_N_plant-typ"/>
</dbReference>
<sequence>MSSLILISMLFLILQQSLPTFSNSEGEALYALKKRLSDPHNVLQSWDPSLLNPCTWFHVTCDSSNNVIRLDLGDYNLGGSLAPELGGLSYLKYLELFGNKISGNIPAELGNLRSLISMDLYDNQLEGNIPKSFGNLKSLKFLRLNNNKLTGSIPIEVTRLNLQVL</sequence>
<dbReference type="FunFam" id="3.80.10.10:FF:000024">
    <property type="entry name" value="Somatic embryogenesis receptor kinase 1"/>
    <property type="match status" value="1"/>
</dbReference>
<evidence type="ECO:0000256" key="2">
    <source>
        <dbReference type="ARBA" id="ARBA00022729"/>
    </source>
</evidence>
<organism evidence="6 7">
    <name type="scientific">Psophocarpus tetragonolobus</name>
    <name type="common">Winged bean</name>
    <name type="synonym">Dolichos tetragonolobus</name>
    <dbReference type="NCBI Taxonomy" id="3891"/>
    <lineage>
        <taxon>Eukaryota</taxon>
        <taxon>Viridiplantae</taxon>
        <taxon>Streptophyta</taxon>
        <taxon>Embryophyta</taxon>
        <taxon>Tracheophyta</taxon>
        <taxon>Spermatophyta</taxon>
        <taxon>Magnoliopsida</taxon>
        <taxon>eudicotyledons</taxon>
        <taxon>Gunneridae</taxon>
        <taxon>Pentapetalae</taxon>
        <taxon>rosids</taxon>
        <taxon>fabids</taxon>
        <taxon>Fabales</taxon>
        <taxon>Fabaceae</taxon>
        <taxon>Papilionoideae</taxon>
        <taxon>50 kb inversion clade</taxon>
        <taxon>NPAAA clade</taxon>
        <taxon>indigoferoid/millettioid clade</taxon>
        <taxon>Phaseoleae</taxon>
        <taxon>Psophocarpus</taxon>
    </lineage>
</organism>